<dbReference type="InterPro" id="IPR036388">
    <property type="entry name" value="WH-like_DNA-bd_sf"/>
</dbReference>
<protein>
    <recommendedName>
        <fullName evidence="5">Bifunctional ligase/repressor BirA</fullName>
    </recommendedName>
    <alternativeName>
        <fullName evidence="5">Biotin--[acetyl-CoA-carboxylase] ligase</fullName>
        <ecNumber evidence="5">6.3.4.15</ecNumber>
    </alternativeName>
    <alternativeName>
        <fullName evidence="5">Biotin--protein ligase</fullName>
    </alternativeName>
    <alternativeName>
        <fullName evidence="5">Biotin-[acetyl-CoA carboxylase] synthetase</fullName>
    </alternativeName>
</protein>
<keyword evidence="5" id="KW-0805">Transcription regulation</keyword>
<evidence type="ECO:0000259" key="6">
    <source>
        <dbReference type="PROSITE" id="PS51733"/>
    </source>
</evidence>
<dbReference type="Proteomes" id="UP000192468">
    <property type="component" value="Unassembled WGS sequence"/>
</dbReference>
<reference evidence="7 8" key="1">
    <citation type="submission" date="2017-04" db="EMBL/GenBank/DDBJ databases">
        <authorList>
            <person name="Afonso C.L."/>
            <person name="Miller P.J."/>
            <person name="Scott M.A."/>
            <person name="Spackman E."/>
            <person name="Goraichik I."/>
            <person name="Dimitrov K.M."/>
            <person name="Suarez D.L."/>
            <person name="Swayne D.E."/>
        </authorList>
    </citation>
    <scope>NUCLEOTIDE SEQUENCE [LARGE SCALE GENOMIC DNA]</scope>
    <source>
        <strain evidence="7 8">DSM 12555</strain>
    </source>
</reference>
<dbReference type="InterPro" id="IPR030855">
    <property type="entry name" value="Bifunct_BirA"/>
</dbReference>
<keyword evidence="8" id="KW-1185">Reference proteome</keyword>
<keyword evidence="3 5" id="KW-0067">ATP-binding</keyword>
<dbReference type="InterPro" id="IPR004143">
    <property type="entry name" value="BPL_LPL_catalytic"/>
</dbReference>
<organism evidence="7 8">
    <name type="scientific">Clostridium acidisoli DSM 12555</name>
    <dbReference type="NCBI Taxonomy" id="1121291"/>
    <lineage>
        <taxon>Bacteria</taxon>
        <taxon>Bacillati</taxon>
        <taxon>Bacillota</taxon>
        <taxon>Clostridia</taxon>
        <taxon>Eubacteriales</taxon>
        <taxon>Clostridiaceae</taxon>
        <taxon>Clostridium</taxon>
    </lineage>
</organism>
<keyword evidence="5" id="KW-0678">Repressor</keyword>
<feature type="DNA-binding region" description="H-T-H motif" evidence="5">
    <location>
        <begin position="19"/>
        <end position="38"/>
    </location>
</feature>
<dbReference type="PANTHER" id="PTHR12835:SF5">
    <property type="entry name" value="BIOTIN--PROTEIN LIGASE"/>
    <property type="match status" value="1"/>
</dbReference>
<dbReference type="SUPFAM" id="SSF50037">
    <property type="entry name" value="C-terminal domain of transcriptional repressors"/>
    <property type="match status" value="1"/>
</dbReference>
<dbReference type="Gene3D" id="2.30.30.100">
    <property type="match status" value="1"/>
</dbReference>
<dbReference type="GO" id="GO:0005737">
    <property type="term" value="C:cytoplasm"/>
    <property type="evidence" value="ECO:0007669"/>
    <property type="project" value="TreeGrafter"/>
</dbReference>
<keyword evidence="4 5" id="KW-0092">Biotin</keyword>
<evidence type="ECO:0000256" key="2">
    <source>
        <dbReference type="ARBA" id="ARBA00022741"/>
    </source>
</evidence>
<dbReference type="InterPro" id="IPR045864">
    <property type="entry name" value="aa-tRNA-synth_II/BPL/LPL"/>
</dbReference>
<dbReference type="InterPro" id="IPR008988">
    <property type="entry name" value="Transcriptional_repressor_C"/>
</dbReference>
<dbReference type="OrthoDB" id="9807064at2"/>
<keyword evidence="2 5" id="KW-0547">Nucleotide-binding</keyword>
<comment type="similarity">
    <text evidence="5">Belongs to the biotin--protein ligase family.</text>
</comment>
<gene>
    <name evidence="5" type="primary">birA</name>
    <name evidence="7" type="ORF">SAMN02745134_01008</name>
</gene>
<feature type="binding site" evidence="5">
    <location>
        <position position="113"/>
    </location>
    <ligand>
        <name>biotin</name>
        <dbReference type="ChEBI" id="CHEBI:57586"/>
    </ligand>
</feature>
<evidence type="ECO:0000256" key="5">
    <source>
        <dbReference type="HAMAP-Rule" id="MF_00978"/>
    </source>
</evidence>
<dbReference type="Gene3D" id="3.30.930.10">
    <property type="entry name" value="Bira Bifunctional Protein, Domain 2"/>
    <property type="match status" value="1"/>
</dbReference>
<dbReference type="InterPro" id="IPR036390">
    <property type="entry name" value="WH_DNA-bd_sf"/>
</dbReference>
<evidence type="ECO:0000313" key="8">
    <source>
        <dbReference type="Proteomes" id="UP000192468"/>
    </source>
</evidence>
<dbReference type="GO" id="GO:0006355">
    <property type="term" value="P:regulation of DNA-templated transcription"/>
    <property type="evidence" value="ECO:0007669"/>
    <property type="project" value="UniProtKB-UniRule"/>
</dbReference>
<dbReference type="SUPFAM" id="SSF55681">
    <property type="entry name" value="Class II aaRS and biotin synthetases"/>
    <property type="match status" value="1"/>
</dbReference>
<comment type="catalytic activity">
    <reaction evidence="5">
        <text>biotin + L-lysyl-[protein] + ATP = N(6)-biotinyl-L-lysyl-[protein] + AMP + diphosphate + H(+)</text>
        <dbReference type="Rhea" id="RHEA:11756"/>
        <dbReference type="Rhea" id="RHEA-COMP:9752"/>
        <dbReference type="Rhea" id="RHEA-COMP:10505"/>
        <dbReference type="ChEBI" id="CHEBI:15378"/>
        <dbReference type="ChEBI" id="CHEBI:29969"/>
        <dbReference type="ChEBI" id="CHEBI:30616"/>
        <dbReference type="ChEBI" id="CHEBI:33019"/>
        <dbReference type="ChEBI" id="CHEBI:57586"/>
        <dbReference type="ChEBI" id="CHEBI:83144"/>
        <dbReference type="ChEBI" id="CHEBI:456215"/>
        <dbReference type="EC" id="6.3.4.15"/>
    </reaction>
</comment>
<dbReference type="EC" id="6.3.4.15" evidence="5"/>
<dbReference type="GO" id="GO:0005524">
    <property type="term" value="F:ATP binding"/>
    <property type="evidence" value="ECO:0007669"/>
    <property type="project" value="UniProtKB-UniRule"/>
</dbReference>
<dbReference type="Pfam" id="PF03099">
    <property type="entry name" value="BPL_LplA_LipB"/>
    <property type="match status" value="1"/>
</dbReference>
<feature type="domain" description="BPL/LPL catalytic" evidence="6">
    <location>
        <begin position="67"/>
        <end position="256"/>
    </location>
</feature>
<dbReference type="InterPro" id="IPR003142">
    <property type="entry name" value="BPL_C"/>
</dbReference>
<evidence type="ECO:0000256" key="1">
    <source>
        <dbReference type="ARBA" id="ARBA00022598"/>
    </source>
</evidence>
<keyword evidence="5" id="KW-0238">DNA-binding</keyword>
<accession>A0A1W1X807</accession>
<dbReference type="EMBL" id="FWXH01000002">
    <property type="protein sequence ID" value="SMC20049.1"/>
    <property type="molecule type" value="Genomic_DNA"/>
</dbReference>
<comment type="caution">
    <text evidence="5">Lacks conserved residue(s) required for the propagation of feature annotation.</text>
</comment>
<dbReference type="GO" id="GO:0009249">
    <property type="term" value="P:protein lipoylation"/>
    <property type="evidence" value="ECO:0007669"/>
    <property type="project" value="UniProtKB-ARBA"/>
</dbReference>
<dbReference type="STRING" id="1121291.SAMN02745134_01008"/>
<keyword evidence="1 5" id="KW-0436">Ligase</keyword>
<dbReference type="GO" id="GO:0016740">
    <property type="term" value="F:transferase activity"/>
    <property type="evidence" value="ECO:0007669"/>
    <property type="project" value="UniProtKB-ARBA"/>
</dbReference>
<dbReference type="GO" id="GO:0003677">
    <property type="term" value="F:DNA binding"/>
    <property type="evidence" value="ECO:0007669"/>
    <property type="project" value="UniProtKB-UniRule"/>
</dbReference>
<name>A0A1W1X807_9CLOT</name>
<dbReference type="PANTHER" id="PTHR12835">
    <property type="entry name" value="BIOTIN PROTEIN LIGASE"/>
    <property type="match status" value="1"/>
</dbReference>
<evidence type="ECO:0000256" key="3">
    <source>
        <dbReference type="ARBA" id="ARBA00022840"/>
    </source>
</evidence>
<dbReference type="GO" id="GO:0004077">
    <property type="term" value="F:biotin--[biotin carboxyl-carrier protein] ligase activity"/>
    <property type="evidence" value="ECO:0007669"/>
    <property type="project" value="UniProtKB-UniRule"/>
</dbReference>
<dbReference type="SUPFAM" id="SSF46785">
    <property type="entry name" value="Winged helix' DNA-binding domain"/>
    <property type="match status" value="1"/>
</dbReference>
<evidence type="ECO:0000256" key="4">
    <source>
        <dbReference type="ARBA" id="ARBA00023267"/>
    </source>
</evidence>
<dbReference type="InterPro" id="IPR013196">
    <property type="entry name" value="HTH_11"/>
</dbReference>
<comment type="function">
    <text evidence="5">Acts both as a biotin--[acetyl-CoA-carboxylase] ligase and a repressor.</text>
</comment>
<sequence>MKSDMLKLLKKNKDEYVSGSNIGESFGVTRTAIWKYINKLKEEGYEIESVPKLGYKLLKCPDILTYEEIKDQLETETIGRNVVHFDTVGSTNEKAKSLALAAKHGTVVISEEQTGGKGRLGRNFVSPKNKGIWMSIILKPDVEPMKVSLITQIGAAAVNNALLNMGIESLIKWPNDIIINNKKVCGILTEMSCELTMVNYVVLGIGINVNVDSEDFGEDVSKVATSLKLETKRAVDRKKLTGYILNNFERLYENYVEKDDITESISICKNKSILIGKEIRVIKKGEAKKANALDIKTNGSLVVQYESGEIEELISGEVSIRGKENYV</sequence>
<dbReference type="NCBIfam" id="TIGR00121">
    <property type="entry name" value="birA_ligase"/>
    <property type="match status" value="1"/>
</dbReference>
<dbReference type="Pfam" id="PF02237">
    <property type="entry name" value="BPL_C"/>
    <property type="match status" value="1"/>
</dbReference>
<dbReference type="PROSITE" id="PS51733">
    <property type="entry name" value="BPL_LPL_CATALYTIC"/>
    <property type="match status" value="1"/>
</dbReference>
<dbReference type="Pfam" id="PF08279">
    <property type="entry name" value="HTH_11"/>
    <property type="match status" value="1"/>
</dbReference>
<dbReference type="InterPro" id="IPR004408">
    <property type="entry name" value="Biotin_CoA_COase_ligase"/>
</dbReference>
<feature type="binding site" evidence="5">
    <location>
        <position position="183"/>
    </location>
    <ligand>
        <name>biotin</name>
        <dbReference type="ChEBI" id="CHEBI:57586"/>
    </ligand>
</feature>
<evidence type="ECO:0000313" key="7">
    <source>
        <dbReference type="EMBL" id="SMC20049.1"/>
    </source>
</evidence>
<proteinExistence type="inferred from homology"/>
<dbReference type="AlphaFoldDB" id="A0A1W1X807"/>
<dbReference type="HAMAP" id="MF_00978">
    <property type="entry name" value="Bifunct_BirA"/>
    <property type="match status" value="1"/>
</dbReference>
<feature type="binding site" evidence="5">
    <location>
        <begin position="90"/>
        <end position="92"/>
    </location>
    <ligand>
        <name>biotin</name>
        <dbReference type="ChEBI" id="CHEBI:57586"/>
    </ligand>
</feature>
<dbReference type="Gene3D" id="1.10.10.10">
    <property type="entry name" value="Winged helix-like DNA-binding domain superfamily/Winged helix DNA-binding domain"/>
    <property type="match status" value="1"/>
</dbReference>
<dbReference type="RefSeq" id="WP_084114300.1">
    <property type="nucleotide sequence ID" value="NZ_FWXH01000002.1"/>
</dbReference>
<keyword evidence="5" id="KW-0804">Transcription</keyword>
<dbReference type="CDD" id="cd16442">
    <property type="entry name" value="BPL"/>
    <property type="match status" value="1"/>
</dbReference>